<dbReference type="SUPFAM" id="SSF81383">
    <property type="entry name" value="F-box domain"/>
    <property type="match status" value="1"/>
</dbReference>
<dbReference type="AlphaFoldDB" id="A0A5C2S8N7"/>
<dbReference type="SMART" id="SM00256">
    <property type="entry name" value="FBOX"/>
    <property type="match status" value="1"/>
</dbReference>
<evidence type="ECO:0000313" key="2">
    <source>
        <dbReference type="EMBL" id="RPD59597.1"/>
    </source>
</evidence>
<sequence length="242" mass="27136">MLKLILTKLKPRILRKQPTRAALSGRARTLSLCSLPSEVLVHIICLCNIAEIFSCSLVCRSFEYLVRTDIYIRYKILLDINGMVDGPPSSTPVSERLRLLKSYTFQLRNGTDAAARSSALPHWCVTPENEDWAPSLSFASFTSYIIRKPRLNLVEVFCPAIDFLDTPHHWVIPLARNFPGGKVLEVSVDVVQDLLLVFQEEADESSVSRHLISYVFTNIVIVSSHQTGPRPREVTPTSGQTA</sequence>
<dbReference type="PROSITE" id="PS50181">
    <property type="entry name" value="FBOX"/>
    <property type="match status" value="1"/>
</dbReference>
<protein>
    <recommendedName>
        <fullName evidence="1">F-box domain-containing protein</fullName>
    </recommendedName>
</protein>
<accession>A0A5C2S8N7</accession>
<dbReference type="InterPro" id="IPR036047">
    <property type="entry name" value="F-box-like_dom_sf"/>
</dbReference>
<name>A0A5C2S8N7_9APHY</name>
<feature type="domain" description="F-box" evidence="1">
    <location>
        <begin position="29"/>
        <end position="77"/>
    </location>
</feature>
<evidence type="ECO:0000259" key="1">
    <source>
        <dbReference type="PROSITE" id="PS50181"/>
    </source>
</evidence>
<dbReference type="Gene3D" id="1.20.1280.50">
    <property type="match status" value="1"/>
</dbReference>
<evidence type="ECO:0000313" key="3">
    <source>
        <dbReference type="Proteomes" id="UP000313359"/>
    </source>
</evidence>
<keyword evidence="3" id="KW-1185">Reference proteome</keyword>
<organism evidence="2 3">
    <name type="scientific">Lentinus tigrinus ALCF2SS1-6</name>
    <dbReference type="NCBI Taxonomy" id="1328759"/>
    <lineage>
        <taxon>Eukaryota</taxon>
        <taxon>Fungi</taxon>
        <taxon>Dikarya</taxon>
        <taxon>Basidiomycota</taxon>
        <taxon>Agaricomycotina</taxon>
        <taxon>Agaricomycetes</taxon>
        <taxon>Polyporales</taxon>
        <taxon>Polyporaceae</taxon>
        <taxon>Lentinus</taxon>
    </lineage>
</organism>
<reference evidence="2" key="1">
    <citation type="journal article" date="2018" name="Genome Biol. Evol.">
        <title>Genomics and development of Lentinus tigrinus, a white-rot wood-decaying mushroom with dimorphic fruiting bodies.</title>
        <authorList>
            <person name="Wu B."/>
            <person name="Xu Z."/>
            <person name="Knudson A."/>
            <person name="Carlson A."/>
            <person name="Chen N."/>
            <person name="Kovaka S."/>
            <person name="LaButti K."/>
            <person name="Lipzen A."/>
            <person name="Pennachio C."/>
            <person name="Riley R."/>
            <person name="Schakwitz W."/>
            <person name="Umezawa K."/>
            <person name="Ohm R.A."/>
            <person name="Grigoriev I.V."/>
            <person name="Nagy L.G."/>
            <person name="Gibbons J."/>
            <person name="Hibbett D."/>
        </authorList>
    </citation>
    <scope>NUCLEOTIDE SEQUENCE [LARGE SCALE GENOMIC DNA]</scope>
    <source>
        <strain evidence="2">ALCF2SS1-6</strain>
    </source>
</reference>
<dbReference type="Proteomes" id="UP000313359">
    <property type="component" value="Unassembled WGS sequence"/>
</dbReference>
<dbReference type="CDD" id="cd09917">
    <property type="entry name" value="F-box_SF"/>
    <property type="match status" value="1"/>
</dbReference>
<dbReference type="Pfam" id="PF00646">
    <property type="entry name" value="F-box"/>
    <property type="match status" value="1"/>
</dbReference>
<dbReference type="OrthoDB" id="2748143at2759"/>
<gene>
    <name evidence="2" type="ORF">L227DRAFT_153090</name>
</gene>
<dbReference type="EMBL" id="ML122269">
    <property type="protein sequence ID" value="RPD59597.1"/>
    <property type="molecule type" value="Genomic_DNA"/>
</dbReference>
<proteinExistence type="predicted"/>
<dbReference type="InterPro" id="IPR001810">
    <property type="entry name" value="F-box_dom"/>
</dbReference>